<feature type="domain" description="Glycosyl hydrolase family 13 catalytic" evidence="3">
    <location>
        <begin position="145"/>
        <end position="532"/>
    </location>
</feature>
<dbReference type="Gene3D" id="3.90.400.10">
    <property type="entry name" value="Oligo-1,6-glucosidase, Domain 2"/>
    <property type="match status" value="1"/>
</dbReference>
<comment type="caution">
    <text evidence="4">The sequence shown here is derived from an EMBL/GenBank/DDBJ whole genome shotgun (WGS) entry which is preliminary data.</text>
</comment>
<dbReference type="InterPro" id="IPR017853">
    <property type="entry name" value="GH"/>
</dbReference>
<dbReference type="InterPro" id="IPR045857">
    <property type="entry name" value="O16G_dom_2"/>
</dbReference>
<evidence type="ECO:0000256" key="1">
    <source>
        <dbReference type="ARBA" id="ARBA00022801"/>
    </source>
</evidence>
<dbReference type="RefSeq" id="WP_205006750.1">
    <property type="nucleotide sequence ID" value="NZ_CBCRXA010000012.1"/>
</dbReference>
<name>A0ABS2Q8W5_9BACL</name>
<dbReference type="CDD" id="cd11338">
    <property type="entry name" value="AmyAc_CMD"/>
    <property type="match status" value="1"/>
</dbReference>
<protein>
    <submittedName>
        <fullName evidence="4">Glycosidase</fullName>
    </submittedName>
</protein>
<dbReference type="PANTHER" id="PTHR10357">
    <property type="entry name" value="ALPHA-AMYLASE FAMILY MEMBER"/>
    <property type="match status" value="1"/>
</dbReference>
<organism evidence="4 5">
    <name type="scientific">Sporolactobacillus spathodeae</name>
    <dbReference type="NCBI Taxonomy" id="1465502"/>
    <lineage>
        <taxon>Bacteria</taxon>
        <taxon>Bacillati</taxon>
        <taxon>Bacillota</taxon>
        <taxon>Bacilli</taxon>
        <taxon>Bacillales</taxon>
        <taxon>Sporolactobacillaceae</taxon>
        <taxon>Sporolactobacillus</taxon>
    </lineage>
</organism>
<evidence type="ECO:0000259" key="3">
    <source>
        <dbReference type="SMART" id="SM00642"/>
    </source>
</evidence>
<dbReference type="Pfam" id="PF00128">
    <property type="entry name" value="Alpha-amylase"/>
    <property type="match status" value="1"/>
</dbReference>
<accession>A0ABS2Q8W5</accession>
<dbReference type="EMBL" id="JAFBEV010000013">
    <property type="protein sequence ID" value="MBM7658183.1"/>
    <property type="molecule type" value="Genomic_DNA"/>
</dbReference>
<evidence type="ECO:0000313" key="5">
    <source>
        <dbReference type="Proteomes" id="UP000823201"/>
    </source>
</evidence>
<proteinExistence type="predicted"/>
<dbReference type="Proteomes" id="UP000823201">
    <property type="component" value="Unassembled WGS sequence"/>
</dbReference>
<reference evidence="4 5" key="1">
    <citation type="submission" date="2021-01" db="EMBL/GenBank/DDBJ databases">
        <title>Genomic Encyclopedia of Type Strains, Phase IV (KMG-IV): sequencing the most valuable type-strain genomes for metagenomic binning, comparative biology and taxonomic classification.</title>
        <authorList>
            <person name="Goeker M."/>
        </authorList>
    </citation>
    <scope>NUCLEOTIDE SEQUENCE [LARGE SCALE GENOMIC DNA]</scope>
    <source>
        <strain evidence="4 5">DSM 100968</strain>
    </source>
</reference>
<evidence type="ECO:0000256" key="2">
    <source>
        <dbReference type="ARBA" id="ARBA00023295"/>
    </source>
</evidence>
<dbReference type="Gene3D" id="3.20.20.80">
    <property type="entry name" value="Glycosidases"/>
    <property type="match status" value="1"/>
</dbReference>
<gene>
    <name evidence="4" type="ORF">JOC27_001636</name>
</gene>
<keyword evidence="2 4" id="KW-0326">Glycosidase</keyword>
<dbReference type="SMART" id="SM00642">
    <property type="entry name" value="Aamy"/>
    <property type="match status" value="1"/>
</dbReference>
<dbReference type="GO" id="GO:0016798">
    <property type="term" value="F:hydrolase activity, acting on glycosyl bonds"/>
    <property type="evidence" value="ECO:0007669"/>
    <property type="project" value="UniProtKB-KW"/>
</dbReference>
<evidence type="ECO:0000313" key="4">
    <source>
        <dbReference type="EMBL" id="MBM7658183.1"/>
    </source>
</evidence>
<keyword evidence="5" id="KW-1185">Reference proteome</keyword>
<dbReference type="SUPFAM" id="SSF51445">
    <property type="entry name" value="(Trans)glycosidases"/>
    <property type="match status" value="1"/>
</dbReference>
<dbReference type="InterPro" id="IPR006047">
    <property type="entry name" value="GH13_cat_dom"/>
</dbReference>
<keyword evidence="1" id="KW-0378">Hydrolase</keyword>
<sequence length="617" mass="70928">MAPDSAYFNSWSEAYRRPFGAIQIGKSIFMAIDVRFAHVLRVELAIQKDGSGFEYVEMFQDGEDPIKYRIKYVTEGASGLYFYHFRITCQTDSGTRLYYYGKQADHCGGAGQLLDDPGAVSQYQLTCYAYSDPAPEWYTHGIIYHIFIDRFNNGNAFHRISNPKKNSFIYATEDDDPYYIRDSKGHIVRWDFFGGNLKGIIDKLHELHQFGVTILYLSPIFEASSNHRYNTADFTKIDPMIGDRPIFEKLIKKAKRLNIRIILDGVFNHVGADSVYFNRFGTYGNGGAYNDTRSAYYNWFTFHHYPDSYDSWWAVDDLPTVKKDLPAYRHFIFDSDQSIVSQWTEAGIGGWRLDVADELPDDFIAGIRRAVDRHSNGNDRKVLIGEVWEDASNKIAYGKRRHYLEGGMLHGAMNYPVRHLIIDLIEQRISARSAARQLLTLKSNYPPEAFNAAMNNIGSHDTERILTVFNGNEEKLKLAIWLLMTLPGVPCIYYGDEAGLTGGKDPENRRFYPWGRENQRIKQIYYQAAQARRHDLNLQSGDFLPFSIGDLFGFVRFRSQEYWTMLLLNPTSIEQPVHWDERFDETGGSRLLEAMRLFLPVGLSLAPCSLRVICNNS</sequence>
<dbReference type="PANTHER" id="PTHR10357:SF210">
    <property type="entry name" value="MALTODEXTRIN GLUCOSIDASE"/>
    <property type="match status" value="1"/>
</dbReference>